<dbReference type="Gene3D" id="3.40.50.360">
    <property type="match status" value="1"/>
</dbReference>
<dbReference type="SUPFAM" id="SSF52218">
    <property type="entry name" value="Flavoproteins"/>
    <property type="match status" value="1"/>
</dbReference>
<evidence type="ECO:0000256" key="2">
    <source>
        <dbReference type="ARBA" id="ARBA00023002"/>
    </source>
</evidence>
<dbReference type="EMBL" id="JAPWIJ010000002">
    <property type="protein sequence ID" value="MCZ4517845.1"/>
    <property type="molecule type" value="Genomic_DNA"/>
</dbReference>
<accession>A0ABT4MA53</accession>
<dbReference type="InterPro" id="IPR003680">
    <property type="entry name" value="Flavodoxin_fold"/>
</dbReference>
<dbReference type="InterPro" id="IPR029039">
    <property type="entry name" value="Flavoprotein-like_sf"/>
</dbReference>
<proteinExistence type="inferred from homology"/>
<keyword evidence="5" id="KW-1185">Reference proteome</keyword>
<evidence type="ECO:0000313" key="5">
    <source>
        <dbReference type="Proteomes" id="UP001081071"/>
    </source>
</evidence>
<comment type="caution">
    <text evidence="4">The sequence shown here is derived from an EMBL/GenBank/DDBJ whole genome shotgun (WGS) entry which is preliminary data.</text>
</comment>
<dbReference type="RefSeq" id="WP_269602513.1">
    <property type="nucleotide sequence ID" value="NZ_JAPWIJ010000002.1"/>
</dbReference>
<evidence type="ECO:0000259" key="3">
    <source>
        <dbReference type="Pfam" id="PF02525"/>
    </source>
</evidence>
<evidence type="ECO:0000313" key="4">
    <source>
        <dbReference type="EMBL" id="MCZ4517845.1"/>
    </source>
</evidence>
<dbReference type="PANTHER" id="PTHR10204">
    <property type="entry name" value="NAD P H OXIDOREDUCTASE-RELATED"/>
    <property type="match status" value="1"/>
</dbReference>
<dbReference type="InterPro" id="IPR051545">
    <property type="entry name" value="NAD(P)H_dehydrogenase_qn"/>
</dbReference>
<dbReference type="PANTHER" id="PTHR10204:SF34">
    <property type="entry name" value="NAD(P)H DEHYDROGENASE [QUINONE] 1 ISOFORM 1"/>
    <property type="match status" value="1"/>
</dbReference>
<feature type="domain" description="Flavodoxin-like fold" evidence="3">
    <location>
        <begin position="1"/>
        <end position="211"/>
    </location>
</feature>
<protein>
    <submittedName>
        <fullName evidence="4">NAD(P)H-dependent oxidoreductase</fullName>
    </submittedName>
</protein>
<dbReference type="Proteomes" id="UP001081071">
    <property type="component" value="Unassembled WGS sequence"/>
</dbReference>
<name>A0ABT4MA53_9NOCA</name>
<gene>
    <name evidence="4" type="ORF">O4220_04895</name>
</gene>
<reference evidence="4" key="1">
    <citation type="submission" date="2022-12" db="EMBL/GenBank/DDBJ databases">
        <authorList>
            <person name="Krivoruchko A.V."/>
            <person name="Elkin A."/>
        </authorList>
    </citation>
    <scope>NUCLEOTIDE SEQUENCE</scope>
    <source>
        <strain evidence="4">IEGM 1391</strain>
    </source>
</reference>
<evidence type="ECO:0000256" key="1">
    <source>
        <dbReference type="ARBA" id="ARBA00006252"/>
    </source>
</evidence>
<organism evidence="4 5">
    <name type="scientific">Rhodococcus ruber</name>
    <dbReference type="NCBI Taxonomy" id="1830"/>
    <lineage>
        <taxon>Bacteria</taxon>
        <taxon>Bacillati</taxon>
        <taxon>Actinomycetota</taxon>
        <taxon>Actinomycetes</taxon>
        <taxon>Mycobacteriales</taxon>
        <taxon>Nocardiaceae</taxon>
        <taxon>Rhodococcus</taxon>
    </lineage>
</organism>
<sequence length="255" mass="28346">MNILWVYAHPDARSLNGSLRDAALTQLQADGHTVEQSDLYAMQWNPVVTAEDYAHDPTERFQVATASSTALAAGTQKQDIVAEQQKLLRADAVVLQFPLWWFSMPAIMKGWVDRVFVEGFGYGIRASDGSTRRYGDGMLAGKRAMVVVTMGGSEHTVSPRGINGDLDEMLYPIQHGILFYTGMSVLPPVLVASADRMTESDYAAAESELLQRMKGLHTEEPIPYRTQNGGDYDRRFVLREHIEPEDTGVRVHTIS</sequence>
<keyword evidence="2" id="KW-0560">Oxidoreductase</keyword>
<dbReference type="Pfam" id="PF02525">
    <property type="entry name" value="Flavodoxin_2"/>
    <property type="match status" value="1"/>
</dbReference>
<comment type="similarity">
    <text evidence="1">Belongs to the NAD(P)H dehydrogenase (quinone) family.</text>
</comment>